<dbReference type="InterPro" id="IPR041078">
    <property type="entry name" value="Plavaka"/>
</dbReference>
<accession>A0A0D0C922</accession>
<evidence type="ECO:0000313" key="2">
    <source>
        <dbReference type="Proteomes" id="UP000053593"/>
    </source>
</evidence>
<name>A0A0D0C922_9AGAR</name>
<organism evidence="1 2">
    <name type="scientific">Collybiopsis luxurians FD-317 M1</name>
    <dbReference type="NCBI Taxonomy" id="944289"/>
    <lineage>
        <taxon>Eukaryota</taxon>
        <taxon>Fungi</taxon>
        <taxon>Dikarya</taxon>
        <taxon>Basidiomycota</taxon>
        <taxon>Agaricomycotina</taxon>
        <taxon>Agaricomycetes</taxon>
        <taxon>Agaricomycetidae</taxon>
        <taxon>Agaricales</taxon>
        <taxon>Marasmiineae</taxon>
        <taxon>Omphalotaceae</taxon>
        <taxon>Collybiopsis</taxon>
        <taxon>Collybiopsis luxurians</taxon>
    </lineage>
</organism>
<dbReference type="EMBL" id="KN834867">
    <property type="protein sequence ID" value="KIK51303.1"/>
    <property type="molecule type" value="Genomic_DNA"/>
</dbReference>
<keyword evidence="2" id="KW-1185">Reference proteome</keyword>
<dbReference type="OrthoDB" id="3208495at2759"/>
<protein>
    <submittedName>
        <fullName evidence="1">Uncharacterized protein</fullName>
    </submittedName>
</protein>
<evidence type="ECO:0000313" key="1">
    <source>
        <dbReference type="EMBL" id="KIK51303.1"/>
    </source>
</evidence>
<dbReference type="Proteomes" id="UP000053593">
    <property type="component" value="Unassembled WGS sequence"/>
</dbReference>
<sequence length="312" mass="35689">MKYAYSENTSGWFFTAPFQTREGWTTSLVEISLPCTNVKTQEKDALKVTIDGIIHWDLLEVMKEAYMDELASEFHLRGFPADVELGRMLTSIWKRKSSQPQGSQDAIWNQCQLWDCLSQAWVSVVQITVEIFMSKATQVCCPPFGLPKKVKDAYKEKFSVAPTEAIKTHLKHELEHAVWKLLLPPEFLHAYVHGIVVTGPDGIFRHLYPRFFTFSADYPEKVLLASIKNLGTHLCPQCTIRKDQVHELGTKHDMACCETLCRIDSKTHRQVIERARRKFFDKGTPITSDGVENLLRDGSYVPIHSLLAYLIL</sequence>
<reference evidence="1 2" key="1">
    <citation type="submission" date="2014-04" db="EMBL/GenBank/DDBJ databases">
        <title>Evolutionary Origins and Diversification of the Mycorrhizal Mutualists.</title>
        <authorList>
            <consortium name="DOE Joint Genome Institute"/>
            <consortium name="Mycorrhizal Genomics Consortium"/>
            <person name="Kohler A."/>
            <person name="Kuo A."/>
            <person name="Nagy L.G."/>
            <person name="Floudas D."/>
            <person name="Copeland A."/>
            <person name="Barry K.W."/>
            <person name="Cichocki N."/>
            <person name="Veneault-Fourrey C."/>
            <person name="LaButti K."/>
            <person name="Lindquist E.A."/>
            <person name="Lipzen A."/>
            <person name="Lundell T."/>
            <person name="Morin E."/>
            <person name="Murat C."/>
            <person name="Riley R."/>
            <person name="Ohm R."/>
            <person name="Sun H."/>
            <person name="Tunlid A."/>
            <person name="Henrissat B."/>
            <person name="Grigoriev I.V."/>
            <person name="Hibbett D.S."/>
            <person name="Martin F."/>
        </authorList>
    </citation>
    <scope>NUCLEOTIDE SEQUENCE [LARGE SCALE GENOMIC DNA]</scope>
    <source>
        <strain evidence="1 2">FD-317 M1</strain>
    </source>
</reference>
<gene>
    <name evidence="1" type="ORF">GYMLUDRAFT_64926</name>
</gene>
<dbReference type="Pfam" id="PF18759">
    <property type="entry name" value="Plavaka"/>
    <property type="match status" value="1"/>
</dbReference>
<dbReference type="AlphaFoldDB" id="A0A0D0C922"/>
<dbReference type="HOGENOM" id="CLU_002498_2_0_1"/>
<proteinExistence type="predicted"/>